<dbReference type="SUPFAM" id="SSF53335">
    <property type="entry name" value="S-adenosyl-L-methionine-dependent methyltransferases"/>
    <property type="match status" value="1"/>
</dbReference>
<dbReference type="InterPro" id="IPR029063">
    <property type="entry name" value="SAM-dependent_MTases_sf"/>
</dbReference>
<dbReference type="PANTHER" id="PTHR44809">
    <property type="match status" value="1"/>
</dbReference>
<organism evidence="4 5">
    <name type="scientific">Niveispirillum lacus</name>
    <dbReference type="NCBI Taxonomy" id="1981099"/>
    <lineage>
        <taxon>Bacteria</taxon>
        <taxon>Pseudomonadati</taxon>
        <taxon>Pseudomonadota</taxon>
        <taxon>Alphaproteobacteria</taxon>
        <taxon>Rhodospirillales</taxon>
        <taxon>Azospirillaceae</taxon>
        <taxon>Niveispirillum</taxon>
    </lineage>
</organism>
<proteinExistence type="predicted"/>
<comment type="caution">
    <text evidence="4">The sequence shown here is derived from an EMBL/GenBank/DDBJ whole genome shotgun (WGS) entry which is preliminary data.</text>
</comment>
<evidence type="ECO:0000256" key="2">
    <source>
        <dbReference type="SAM" id="MobiDB-lite"/>
    </source>
</evidence>
<dbReference type="EMBL" id="NOXU01000032">
    <property type="protein sequence ID" value="OYQ31419.1"/>
    <property type="molecule type" value="Genomic_DNA"/>
</dbReference>
<dbReference type="AlphaFoldDB" id="A0A255YQD5"/>
<dbReference type="OrthoDB" id="9800698at2"/>
<dbReference type="Gene3D" id="3.40.50.150">
    <property type="entry name" value="Vaccinia Virus protein VP39"/>
    <property type="match status" value="1"/>
</dbReference>
<dbReference type="Pfam" id="PF05050">
    <property type="entry name" value="Methyltransf_21"/>
    <property type="match status" value="1"/>
</dbReference>
<dbReference type="Gene3D" id="1.25.40.10">
    <property type="entry name" value="Tetratricopeptide repeat domain"/>
    <property type="match status" value="1"/>
</dbReference>
<feature type="repeat" description="TPR" evidence="1">
    <location>
        <begin position="186"/>
        <end position="219"/>
    </location>
</feature>
<dbReference type="InterPro" id="IPR006342">
    <property type="entry name" value="FkbM_mtfrase"/>
</dbReference>
<evidence type="ECO:0000259" key="3">
    <source>
        <dbReference type="Pfam" id="PF05050"/>
    </source>
</evidence>
<sequence length="908" mass="99236">MAGDGTVQKAGVNQKVLAELNAAKQVHIAGNIAEAESRYRTLLARNPTLHDALHPLGIALQQLGRHAEAETIIARWLSHAPQDADALVNHGNSLLALGRASEAAGAYQRALSLRPQSPEIRCFLANAFYAQGDAAGAEENYRLVLKEHPGAAMALFNLANILCDTGRADDGIAVYEEALRHHPGMVEAMVNLGNQLSKRGRGEEAITLLRKATQLRPDLAEAHINLGSALYDVHNDLEGAASSFREAVRLVPTHPDGLNNLANTYMNMGRAADAEEIVRRALRHHPLSPSIHGTAAGLFLGAGKLEEGWAHFEWRWLRPNLPVPLRDFGKPEWQGEDISTKTILLHHEQGLGDSIQFVRFVADVAARARQVILEVPPNLRALYGCLLKIEGVTLATYGEPVPPFDVHLAIMSVPFVLGTTLATIPAPIPYLFADPQRVEMWRDRLPPGGFRIGIVWQGKAGVGIDRGRSYGLHHLAAVARVPGVTLVSLQKGYGLDQLENLPDGMRVETLGPDFDAGADAFLDTAAVMQHMDLIISSDTSVAHLAGALGRPVWVPLKLSPDWRWLTDREDSPWYPHTMRLFRQRQPGDWPQVFDRLAAEVAALKDGDRSRLLPPPPPGPAPAETYPPVSRPPLPRYMPPVLLKQAPEEQVSAGLRQAATRTGPMWYLGTDQFIGRSLELYGEWSVEEALVCQSVLRPGDIVVEAGANIGAHTLLLANAVGPQGHVHAFEPQKRISDVLTLNLQANKNSNVSVHPVAVGAEIGTLYVPRTDYDQRGNFGGISLHHAGDGDQVDVVTIDSLNVPHLRLLKADVEGMEMAVLDGAVGTIQRCRPFLYFEYGANVDTARMLEKIHSLGYRCWRHKSLIYNPDNFKKNPDNLFPKVVSLNIFCAPAEIEIVVVGMPEITPKTS</sequence>
<dbReference type="PANTHER" id="PTHR44809:SF1">
    <property type="entry name" value="PROTEIN O-MANNOSYL-TRANSFERASE TMTC1"/>
    <property type="match status" value="1"/>
</dbReference>
<dbReference type="InterPro" id="IPR019734">
    <property type="entry name" value="TPR_rpt"/>
</dbReference>
<dbReference type="Gene3D" id="3.40.50.2000">
    <property type="entry name" value="Glycogen Phosphorylase B"/>
    <property type="match status" value="1"/>
</dbReference>
<dbReference type="Pfam" id="PF13414">
    <property type="entry name" value="TPR_11"/>
    <property type="match status" value="1"/>
</dbReference>
<dbReference type="SUPFAM" id="SSF53756">
    <property type="entry name" value="UDP-Glycosyltransferase/glycogen phosphorylase"/>
    <property type="match status" value="1"/>
</dbReference>
<reference evidence="4 5" key="1">
    <citation type="submission" date="2017-07" db="EMBL/GenBank/DDBJ databases">
        <title>Niveispirillum cyanobacteriorum sp. nov., isolated from cyanobacterial aggregates in a eutrophic lake.</title>
        <authorList>
            <person name="Cai H."/>
        </authorList>
    </citation>
    <scope>NUCLEOTIDE SEQUENCE [LARGE SCALE GENOMIC DNA]</scope>
    <source>
        <strain evidence="5">TH1-14</strain>
    </source>
</reference>
<feature type="domain" description="Methyltransferase FkbM" evidence="3">
    <location>
        <begin position="704"/>
        <end position="857"/>
    </location>
</feature>
<dbReference type="Proteomes" id="UP000216998">
    <property type="component" value="Unassembled WGS sequence"/>
</dbReference>
<name>A0A255YQD5_9PROT</name>
<gene>
    <name evidence="4" type="ORF">CHU95_19910</name>
</gene>
<keyword evidence="5" id="KW-1185">Reference proteome</keyword>
<dbReference type="NCBIfam" id="TIGR01444">
    <property type="entry name" value="fkbM_fam"/>
    <property type="match status" value="1"/>
</dbReference>
<keyword evidence="1" id="KW-0802">TPR repeat</keyword>
<feature type="repeat" description="TPR" evidence="1">
    <location>
        <begin position="84"/>
        <end position="117"/>
    </location>
</feature>
<dbReference type="Pfam" id="PF14559">
    <property type="entry name" value="TPR_19"/>
    <property type="match status" value="1"/>
</dbReference>
<dbReference type="InterPro" id="IPR052943">
    <property type="entry name" value="TMTC_O-mannosyl-trnsfr"/>
</dbReference>
<dbReference type="PROSITE" id="PS50005">
    <property type="entry name" value="TPR"/>
    <property type="match status" value="2"/>
</dbReference>
<evidence type="ECO:0000313" key="5">
    <source>
        <dbReference type="Proteomes" id="UP000216998"/>
    </source>
</evidence>
<dbReference type="InterPro" id="IPR011990">
    <property type="entry name" value="TPR-like_helical_dom_sf"/>
</dbReference>
<feature type="region of interest" description="Disordered" evidence="2">
    <location>
        <begin position="605"/>
        <end position="629"/>
    </location>
</feature>
<dbReference type="SUPFAM" id="SSF48452">
    <property type="entry name" value="TPR-like"/>
    <property type="match status" value="2"/>
</dbReference>
<evidence type="ECO:0000256" key="1">
    <source>
        <dbReference type="PROSITE-ProRule" id="PRU00339"/>
    </source>
</evidence>
<dbReference type="Pfam" id="PF13432">
    <property type="entry name" value="TPR_16"/>
    <property type="match status" value="2"/>
</dbReference>
<evidence type="ECO:0000313" key="4">
    <source>
        <dbReference type="EMBL" id="OYQ31419.1"/>
    </source>
</evidence>
<dbReference type="SMART" id="SM00028">
    <property type="entry name" value="TPR"/>
    <property type="match status" value="8"/>
</dbReference>
<dbReference type="RefSeq" id="WP_094458098.1">
    <property type="nucleotide sequence ID" value="NZ_NOXU01000032.1"/>
</dbReference>
<accession>A0A255YQD5</accession>
<protein>
    <recommendedName>
        <fullName evidence="3">Methyltransferase FkbM domain-containing protein</fullName>
    </recommendedName>
</protein>